<sequence>VAREKYNPDLLLGVLSDPALWVHWVDANGEEHHTP</sequence>
<dbReference type="AlphaFoldDB" id="A0A382WVF5"/>
<name>A0A382WVF5_9ZZZZ</name>
<feature type="non-terminal residue" evidence="1">
    <location>
        <position position="35"/>
    </location>
</feature>
<organism evidence="1">
    <name type="scientific">marine metagenome</name>
    <dbReference type="NCBI Taxonomy" id="408172"/>
    <lineage>
        <taxon>unclassified sequences</taxon>
        <taxon>metagenomes</taxon>
        <taxon>ecological metagenomes</taxon>
    </lineage>
</organism>
<feature type="non-terminal residue" evidence="1">
    <location>
        <position position="1"/>
    </location>
</feature>
<gene>
    <name evidence="1" type="ORF">METZ01_LOCUS415711</name>
</gene>
<accession>A0A382WVF5</accession>
<reference evidence="1" key="1">
    <citation type="submission" date="2018-05" db="EMBL/GenBank/DDBJ databases">
        <authorList>
            <person name="Lanie J.A."/>
            <person name="Ng W.-L."/>
            <person name="Kazmierczak K.M."/>
            <person name="Andrzejewski T.M."/>
            <person name="Davidsen T.M."/>
            <person name="Wayne K.J."/>
            <person name="Tettelin H."/>
            <person name="Glass J.I."/>
            <person name="Rusch D."/>
            <person name="Podicherti R."/>
            <person name="Tsui H.-C.T."/>
            <person name="Winkler M.E."/>
        </authorList>
    </citation>
    <scope>NUCLEOTIDE SEQUENCE</scope>
</reference>
<protein>
    <submittedName>
        <fullName evidence="1">Uncharacterized protein</fullName>
    </submittedName>
</protein>
<evidence type="ECO:0000313" key="1">
    <source>
        <dbReference type="EMBL" id="SVD62857.1"/>
    </source>
</evidence>
<dbReference type="EMBL" id="UINC01162868">
    <property type="protein sequence ID" value="SVD62857.1"/>
    <property type="molecule type" value="Genomic_DNA"/>
</dbReference>
<proteinExistence type="predicted"/>